<dbReference type="EMBL" id="MVBM01000002">
    <property type="protein sequence ID" value="OOK78424.1"/>
    <property type="molecule type" value="Genomic_DNA"/>
</dbReference>
<accession>A0A1V3XGT0</accession>
<feature type="region of interest" description="Disordered" evidence="1">
    <location>
        <begin position="1"/>
        <end position="28"/>
    </location>
</feature>
<keyword evidence="2" id="KW-0328">Glycosyltransferase</keyword>
<evidence type="ECO:0000313" key="3">
    <source>
        <dbReference type="Proteomes" id="UP000189229"/>
    </source>
</evidence>
<comment type="caution">
    <text evidence="2">The sequence shown here is derived from an EMBL/GenBank/DDBJ whole genome shotgun (WGS) entry which is preliminary data.</text>
</comment>
<reference evidence="2 3" key="1">
    <citation type="submission" date="2017-02" db="EMBL/GenBank/DDBJ databases">
        <title>Complete genome sequences of Mycobacterium kansasii strains isolated from rhesus macaques.</title>
        <authorList>
            <person name="Panda A."/>
            <person name="Nagaraj S."/>
            <person name="Zhao X."/>
            <person name="Tettelin H."/>
            <person name="Detolla L.J."/>
        </authorList>
    </citation>
    <scope>NUCLEOTIDE SEQUENCE [LARGE SCALE GENOMIC DNA]</scope>
    <source>
        <strain evidence="2 3">11-3813</strain>
    </source>
</reference>
<protein>
    <submittedName>
        <fullName evidence="2">Phosphorylase domain protein</fullName>
        <ecNumber evidence="2">2.4.1.1</ecNumber>
    </submittedName>
</protein>
<name>A0A1V3XGT0_MYCKA</name>
<evidence type="ECO:0000256" key="1">
    <source>
        <dbReference type="SAM" id="MobiDB-lite"/>
    </source>
</evidence>
<proteinExistence type="predicted"/>
<dbReference type="GO" id="GO:0004645">
    <property type="term" value="F:1,4-alpha-oligoglucan phosphorylase activity"/>
    <property type="evidence" value="ECO:0007669"/>
    <property type="project" value="UniProtKB-EC"/>
</dbReference>
<dbReference type="AlphaFoldDB" id="A0A1V3XGT0"/>
<keyword evidence="2" id="KW-0808">Transferase</keyword>
<evidence type="ECO:0000313" key="2">
    <source>
        <dbReference type="EMBL" id="OOK78424.1"/>
    </source>
</evidence>
<feature type="region of interest" description="Disordered" evidence="1">
    <location>
        <begin position="147"/>
        <end position="173"/>
    </location>
</feature>
<gene>
    <name evidence="2" type="ORF">BZL30_2078</name>
</gene>
<dbReference type="Proteomes" id="UP000189229">
    <property type="component" value="Unassembled WGS sequence"/>
</dbReference>
<sequence>MARQHAHGVPDGPRQRQRRSRREDVADAVSAGMRHIDGGRVQQHVAGVDPAQHRLHGHLVGLQSGQLHDCGQGQLGAQQRSVGQPGAVHVGDLDLRPRCCGPPPVGGQLAGPAELGAVVGDTDGLAPRMRRRRVVVLDVVAHHAGSQHFGPQRLQGVAHHLHPSRGTPRSSRS</sequence>
<organism evidence="2 3">
    <name type="scientific">Mycobacterium kansasii</name>
    <dbReference type="NCBI Taxonomy" id="1768"/>
    <lineage>
        <taxon>Bacteria</taxon>
        <taxon>Bacillati</taxon>
        <taxon>Actinomycetota</taxon>
        <taxon>Actinomycetes</taxon>
        <taxon>Mycobacteriales</taxon>
        <taxon>Mycobacteriaceae</taxon>
        <taxon>Mycobacterium</taxon>
    </lineage>
</organism>
<dbReference type="EC" id="2.4.1.1" evidence="2"/>